<gene>
    <name evidence="2" type="ORF">FB567DRAFT_334714</name>
</gene>
<dbReference type="Proteomes" id="UP000813461">
    <property type="component" value="Unassembled WGS sequence"/>
</dbReference>
<dbReference type="OrthoDB" id="5424391at2759"/>
<sequence>MQSAPSKRLLSTLASKLHPQLPLSPRESQQLLNLLTTSFRAHLDREHPITVTKRATKQAVRHAPPNAPQHNAPSSHATATRHIDAILTNPLFAVKPSRRASEAAAVDILRDPMAWFVNQIALGSADLPKAAMCLDLLESTANAPARLHNGKSPAEIMSTWLQTSGLDRSREFVELQPSKGGFDTKSLERLVALIFSEGQTAAPWRWFIRSQDLRVKETRLEVLKVTKFRQQLLHKMVLRAGGDLAQGVRVFMQAFRMAEVEGLESTFSALRAAGAHIVNCIITTNSTSVDPETYNAFLASTPRWLGNWSPAVEAILWLHHPTKSTTLPALRYINDPTGASLHIKASKGRRHFLVQLCLGVARQSLETEQYADAQIAMAFAKLHFPDLVLSKPTTPGPQAGARQKARKERENLELLDSLVPA</sequence>
<organism evidence="2 3">
    <name type="scientific">Paraphoma chrysanthemicola</name>
    <dbReference type="NCBI Taxonomy" id="798071"/>
    <lineage>
        <taxon>Eukaryota</taxon>
        <taxon>Fungi</taxon>
        <taxon>Dikarya</taxon>
        <taxon>Ascomycota</taxon>
        <taxon>Pezizomycotina</taxon>
        <taxon>Dothideomycetes</taxon>
        <taxon>Pleosporomycetidae</taxon>
        <taxon>Pleosporales</taxon>
        <taxon>Pleosporineae</taxon>
        <taxon>Phaeosphaeriaceae</taxon>
        <taxon>Paraphoma</taxon>
    </lineage>
</organism>
<feature type="compositionally biased region" description="Low complexity" evidence="1">
    <location>
        <begin position="62"/>
        <end position="73"/>
    </location>
</feature>
<evidence type="ECO:0000313" key="2">
    <source>
        <dbReference type="EMBL" id="KAH7088282.1"/>
    </source>
</evidence>
<feature type="region of interest" description="Disordered" evidence="1">
    <location>
        <begin position="59"/>
        <end position="78"/>
    </location>
</feature>
<proteinExistence type="predicted"/>
<evidence type="ECO:0000256" key="1">
    <source>
        <dbReference type="SAM" id="MobiDB-lite"/>
    </source>
</evidence>
<evidence type="ECO:0000313" key="3">
    <source>
        <dbReference type="Proteomes" id="UP000813461"/>
    </source>
</evidence>
<feature type="region of interest" description="Disordered" evidence="1">
    <location>
        <begin position="390"/>
        <end position="409"/>
    </location>
</feature>
<reference evidence="2" key="1">
    <citation type="journal article" date="2021" name="Nat. Commun.">
        <title>Genetic determinants of endophytism in the Arabidopsis root mycobiome.</title>
        <authorList>
            <person name="Mesny F."/>
            <person name="Miyauchi S."/>
            <person name="Thiergart T."/>
            <person name="Pickel B."/>
            <person name="Atanasova L."/>
            <person name="Karlsson M."/>
            <person name="Huettel B."/>
            <person name="Barry K.W."/>
            <person name="Haridas S."/>
            <person name="Chen C."/>
            <person name="Bauer D."/>
            <person name="Andreopoulos W."/>
            <person name="Pangilinan J."/>
            <person name="LaButti K."/>
            <person name="Riley R."/>
            <person name="Lipzen A."/>
            <person name="Clum A."/>
            <person name="Drula E."/>
            <person name="Henrissat B."/>
            <person name="Kohler A."/>
            <person name="Grigoriev I.V."/>
            <person name="Martin F.M."/>
            <person name="Hacquard S."/>
        </authorList>
    </citation>
    <scope>NUCLEOTIDE SEQUENCE</scope>
    <source>
        <strain evidence="2">MPI-SDFR-AT-0120</strain>
    </source>
</reference>
<dbReference type="EMBL" id="JAGMVJ010000008">
    <property type="protein sequence ID" value="KAH7088282.1"/>
    <property type="molecule type" value="Genomic_DNA"/>
</dbReference>
<accession>A0A8K0R796</accession>
<protein>
    <submittedName>
        <fullName evidence="2">Uncharacterized protein</fullName>
    </submittedName>
</protein>
<keyword evidence="3" id="KW-1185">Reference proteome</keyword>
<comment type="caution">
    <text evidence="2">The sequence shown here is derived from an EMBL/GenBank/DDBJ whole genome shotgun (WGS) entry which is preliminary data.</text>
</comment>
<dbReference type="AlphaFoldDB" id="A0A8K0R796"/>
<name>A0A8K0R796_9PLEO</name>